<proteinExistence type="predicted"/>
<reference evidence="2" key="1">
    <citation type="journal article" date="2017" name="bioRxiv">
        <title>Comparative analysis of the genomes of Stylophora pistillata and Acropora digitifera provides evidence for extensive differences between species of corals.</title>
        <authorList>
            <person name="Voolstra C.R."/>
            <person name="Li Y."/>
            <person name="Liew Y.J."/>
            <person name="Baumgarten S."/>
            <person name="Zoccola D."/>
            <person name="Flot J.-F."/>
            <person name="Tambutte S."/>
            <person name="Allemand D."/>
            <person name="Aranda M."/>
        </authorList>
    </citation>
    <scope>NUCLEOTIDE SEQUENCE [LARGE SCALE GENOMIC DNA]</scope>
</reference>
<evidence type="ECO:0000313" key="1">
    <source>
        <dbReference type="EMBL" id="PFX22485.1"/>
    </source>
</evidence>
<keyword evidence="2" id="KW-1185">Reference proteome</keyword>
<dbReference type="Proteomes" id="UP000225706">
    <property type="component" value="Unassembled WGS sequence"/>
</dbReference>
<sequence length="185" mass="21108">MSNQWHSVHTNNVALRGEAQRNVEWYSVHTNGVALWEMAQHNAKRRTVQSLWFLAKACNARKPAFSSRKFMWRIFSSNDHSPRIDWFPMWAPHPIVLAASDSIIMDGAAGRMGQGFAVRRIKTEKDENELLQDEDFDSDDQQLDKNALMMNMMFSLSRNIAALSEALKRIHGADDSEALPGNMMS</sequence>
<evidence type="ECO:0000313" key="2">
    <source>
        <dbReference type="Proteomes" id="UP000225706"/>
    </source>
</evidence>
<name>A0A2B4S1W8_STYPI</name>
<dbReference type="EMBL" id="LSMT01000238">
    <property type="protein sequence ID" value="PFX22485.1"/>
    <property type="molecule type" value="Genomic_DNA"/>
</dbReference>
<dbReference type="AlphaFoldDB" id="A0A2B4S1W8"/>
<comment type="caution">
    <text evidence="1">The sequence shown here is derived from an EMBL/GenBank/DDBJ whole genome shotgun (WGS) entry which is preliminary data.</text>
</comment>
<accession>A0A2B4S1W8</accession>
<protein>
    <submittedName>
        <fullName evidence="1">Uncharacterized protein</fullName>
    </submittedName>
</protein>
<gene>
    <name evidence="1" type="ORF">AWC38_SpisGene13005</name>
</gene>
<organism evidence="1 2">
    <name type="scientific">Stylophora pistillata</name>
    <name type="common">Smooth cauliflower coral</name>
    <dbReference type="NCBI Taxonomy" id="50429"/>
    <lineage>
        <taxon>Eukaryota</taxon>
        <taxon>Metazoa</taxon>
        <taxon>Cnidaria</taxon>
        <taxon>Anthozoa</taxon>
        <taxon>Hexacorallia</taxon>
        <taxon>Scleractinia</taxon>
        <taxon>Astrocoeniina</taxon>
        <taxon>Pocilloporidae</taxon>
        <taxon>Stylophora</taxon>
    </lineage>
</organism>